<feature type="region of interest" description="Disordered" evidence="1">
    <location>
        <begin position="241"/>
        <end position="264"/>
    </location>
</feature>
<dbReference type="GO" id="GO:0008289">
    <property type="term" value="F:lipid binding"/>
    <property type="evidence" value="ECO:0007669"/>
    <property type="project" value="InterPro"/>
</dbReference>
<dbReference type="WBParaSite" id="SMUV_0000597801-mRNA-1">
    <property type="protein sequence ID" value="SMUV_0000597801-mRNA-1"/>
    <property type="gene ID" value="SMUV_0000597801"/>
</dbReference>
<evidence type="ECO:0000256" key="2">
    <source>
        <dbReference type="SAM" id="SignalP"/>
    </source>
</evidence>
<feature type="compositionally biased region" description="Gly residues" evidence="1">
    <location>
        <begin position="246"/>
        <end position="255"/>
    </location>
</feature>
<name>A0A0N5AN04_9BILA</name>
<dbReference type="AlphaFoldDB" id="A0A0N5AN04"/>
<proteinExistence type="predicted"/>
<evidence type="ECO:0000256" key="1">
    <source>
        <dbReference type="SAM" id="MobiDB-lite"/>
    </source>
</evidence>
<dbReference type="InterPro" id="IPR017943">
    <property type="entry name" value="Bactericidal_perm-incr_a/b_dom"/>
</dbReference>
<dbReference type="Proteomes" id="UP000046393">
    <property type="component" value="Unplaced"/>
</dbReference>
<organism evidence="3 4">
    <name type="scientific">Syphacia muris</name>
    <dbReference type="NCBI Taxonomy" id="451379"/>
    <lineage>
        <taxon>Eukaryota</taxon>
        <taxon>Metazoa</taxon>
        <taxon>Ecdysozoa</taxon>
        <taxon>Nematoda</taxon>
        <taxon>Chromadorea</taxon>
        <taxon>Rhabditida</taxon>
        <taxon>Spirurina</taxon>
        <taxon>Oxyuridomorpha</taxon>
        <taxon>Oxyuroidea</taxon>
        <taxon>Oxyuridae</taxon>
        <taxon>Syphacia</taxon>
    </lineage>
</organism>
<keyword evidence="2" id="KW-0732">Signal</keyword>
<keyword evidence="3" id="KW-1185">Reference proteome</keyword>
<feature type="chain" id="PRO_5005893233" evidence="2">
    <location>
        <begin position="46"/>
        <end position="603"/>
    </location>
</feature>
<evidence type="ECO:0000313" key="3">
    <source>
        <dbReference type="Proteomes" id="UP000046393"/>
    </source>
</evidence>
<accession>A0A0N5AN04</accession>
<dbReference type="Gene3D" id="3.15.20.10">
    <property type="entry name" value="Bactericidal permeability-increasing protein, domain 2"/>
    <property type="match status" value="1"/>
</dbReference>
<protein>
    <submittedName>
        <fullName evidence="4">Fatty-acid and retinol-binding protein 1</fullName>
    </submittedName>
</protein>
<feature type="signal peptide" evidence="2">
    <location>
        <begin position="1"/>
        <end position="45"/>
    </location>
</feature>
<reference evidence="4" key="1">
    <citation type="submission" date="2017-02" db="UniProtKB">
        <authorList>
            <consortium name="WormBaseParasite"/>
        </authorList>
    </citation>
    <scope>IDENTIFICATION</scope>
</reference>
<sequence>MSLKTTATSSVRQATTSVQQQRQIHSISLTLTLLLLQSIISVTNAADVSVDIGAGAASQLVREVLHQVLSTPRSTQISLRTSPTPFLPSLAKIDAENRLFFDDVKFEFDSKLIRLNANKVRIRSISTITPKLWPMSFSDEIIHLNINVCSSSISLLSFAMLLFIDSVVLETAVDENNQLSSRICDFNNSFFKAYSSHYWLVDSVLSVASMSLKKNLNYFICPMLANYIAKVETATIRNKERSGKTGTVGGGGGEGGEGDGDGDGDGGGTNILLADSLTVTIQTVSSFIISIIALLPPFDMIKSAVFSSVPLFELLPPAYHEYLNRSDAQLYYRIRNVDIQPRHAHIVTQLEWNLSDMNSTEFFDNSSQLNIHWENDRSLAFLIDETAVNTLLEQITWDFQWMNEKISVTSPVLPTSSREFLSTLCTSCYFWLNVWAKGPPVIHATNNSITLEKRDRINLRVVNPDRNVTSVFVSMTLFINAELRPVIDSGTIRTMVQLLDTDVVMEKGAFPPAWTNFVQDLVKGMILDVMWPEMKKQIEDLTYGHGIGLTESCGVDLKAAQILIGEGQFGAKLSLVLSKLHPKQCLNDIKAALPNATDIFAAS</sequence>
<evidence type="ECO:0000313" key="4">
    <source>
        <dbReference type="WBParaSite" id="SMUV_0000597801-mRNA-1"/>
    </source>
</evidence>
<dbReference type="SUPFAM" id="SSF55394">
    <property type="entry name" value="Bactericidal permeability-increasing protein, BPI"/>
    <property type="match status" value="1"/>
</dbReference>